<dbReference type="Pfam" id="PF11750">
    <property type="entry name" value="DUF3307"/>
    <property type="match status" value="1"/>
</dbReference>
<sequence>MIVLQLVLAHLLGDFILQPTQWVEKRRKKGKGLVFRVYHVLVHMILVALLTGFSVDTLWMIPVIGASHFGIDFLKDRFYSKKRAVALFLLDQLAHLMVIAAVVYGDGVNFSNIELSLESIYALAIGLLLATYVSSVLIRMVLNSVLNELTDSKMDESMRKAGLIIGMLERVFVFAFVVLNYWQGIGFLLAAKSIFRFGDLSQKDHRIKTEYVLIGTLLSFGLAMLSGGLYNWIT</sequence>
<feature type="transmembrane region" description="Helical" evidence="1">
    <location>
        <begin position="211"/>
        <end position="233"/>
    </location>
</feature>
<accession>A0A6L3ZLJ7</accession>
<dbReference type="InterPro" id="IPR021737">
    <property type="entry name" value="Phage_phiKZ_Orf197"/>
</dbReference>
<evidence type="ECO:0000313" key="3">
    <source>
        <dbReference type="Proteomes" id="UP000484164"/>
    </source>
</evidence>
<evidence type="ECO:0000313" key="2">
    <source>
        <dbReference type="EMBL" id="KAB2818020.1"/>
    </source>
</evidence>
<feature type="transmembrane region" description="Helical" evidence="1">
    <location>
        <begin position="33"/>
        <end position="51"/>
    </location>
</feature>
<feature type="transmembrane region" description="Helical" evidence="1">
    <location>
        <begin position="86"/>
        <end position="105"/>
    </location>
</feature>
<dbReference type="EMBL" id="WBVQ01000001">
    <property type="protein sequence ID" value="KAB2818020.1"/>
    <property type="molecule type" value="Genomic_DNA"/>
</dbReference>
<keyword evidence="1" id="KW-0812">Transmembrane</keyword>
<protein>
    <submittedName>
        <fullName evidence="2">DUF3307 domain-containing protein</fullName>
    </submittedName>
</protein>
<dbReference type="AlphaFoldDB" id="A0A6L3ZLJ7"/>
<comment type="caution">
    <text evidence="2">The sequence shown here is derived from an EMBL/GenBank/DDBJ whole genome shotgun (WGS) entry which is preliminary data.</text>
</comment>
<keyword evidence="1" id="KW-0472">Membrane</keyword>
<gene>
    <name evidence="2" type="ORF">F8C82_06350</name>
</gene>
<organism evidence="2 3">
    <name type="scientific">Phaeocystidibacter marisrubri</name>
    <dbReference type="NCBI Taxonomy" id="1577780"/>
    <lineage>
        <taxon>Bacteria</taxon>
        <taxon>Pseudomonadati</taxon>
        <taxon>Bacteroidota</taxon>
        <taxon>Flavobacteriia</taxon>
        <taxon>Flavobacteriales</taxon>
        <taxon>Phaeocystidibacteraceae</taxon>
        <taxon>Phaeocystidibacter</taxon>
    </lineage>
</organism>
<feature type="transmembrane region" description="Helical" evidence="1">
    <location>
        <begin position="163"/>
        <end position="191"/>
    </location>
</feature>
<keyword evidence="1" id="KW-1133">Transmembrane helix</keyword>
<dbReference type="OrthoDB" id="8536716at2"/>
<dbReference type="Proteomes" id="UP000484164">
    <property type="component" value="Unassembled WGS sequence"/>
</dbReference>
<proteinExistence type="predicted"/>
<keyword evidence="3" id="KW-1185">Reference proteome</keyword>
<dbReference type="RefSeq" id="WP_151692708.1">
    <property type="nucleotide sequence ID" value="NZ_BMGX01000002.1"/>
</dbReference>
<reference evidence="2 3" key="1">
    <citation type="submission" date="2019-10" db="EMBL/GenBank/DDBJ databases">
        <title>Genome sequence of Phaeocystidibacter marisrubri JCM30614 (type strain).</title>
        <authorList>
            <person name="Bowman J.P."/>
        </authorList>
    </citation>
    <scope>NUCLEOTIDE SEQUENCE [LARGE SCALE GENOMIC DNA]</scope>
    <source>
        <strain evidence="2 3">JCM 30614</strain>
    </source>
</reference>
<feature type="transmembrane region" description="Helical" evidence="1">
    <location>
        <begin position="120"/>
        <end position="142"/>
    </location>
</feature>
<name>A0A6L3ZLJ7_9FLAO</name>
<evidence type="ECO:0000256" key="1">
    <source>
        <dbReference type="SAM" id="Phobius"/>
    </source>
</evidence>